<feature type="domain" description="Reductase C-terminal" evidence="6">
    <location>
        <begin position="314"/>
        <end position="396"/>
    </location>
</feature>
<evidence type="ECO:0000256" key="2">
    <source>
        <dbReference type="ARBA" id="ARBA00022630"/>
    </source>
</evidence>
<keyword evidence="3" id="KW-0274">FAD</keyword>
<dbReference type="Proteomes" id="UP001595444">
    <property type="component" value="Unassembled WGS sequence"/>
</dbReference>
<keyword evidence="8" id="KW-1185">Reference proteome</keyword>
<dbReference type="SUPFAM" id="SSF55424">
    <property type="entry name" value="FAD/NAD-linked reductases, dimerisation (C-terminal) domain"/>
    <property type="match status" value="1"/>
</dbReference>
<dbReference type="Pfam" id="PF14759">
    <property type="entry name" value="Reductase_C"/>
    <property type="match status" value="1"/>
</dbReference>
<evidence type="ECO:0000256" key="4">
    <source>
        <dbReference type="ARBA" id="ARBA00023002"/>
    </source>
</evidence>
<dbReference type="PANTHER" id="PTHR43557">
    <property type="entry name" value="APOPTOSIS-INDUCING FACTOR 1"/>
    <property type="match status" value="1"/>
</dbReference>
<evidence type="ECO:0000256" key="3">
    <source>
        <dbReference type="ARBA" id="ARBA00022827"/>
    </source>
</evidence>
<reference evidence="8" key="1">
    <citation type="journal article" date="2019" name="Int. J. Syst. Evol. Microbiol.">
        <title>The Global Catalogue of Microorganisms (GCM) 10K type strain sequencing project: providing services to taxonomists for standard genome sequencing and annotation.</title>
        <authorList>
            <consortium name="The Broad Institute Genomics Platform"/>
            <consortium name="The Broad Institute Genome Sequencing Center for Infectious Disease"/>
            <person name="Wu L."/>
            <person name="Ma J."/>
        </authorList>
    </citation>
    <scope>NUCLEOTIDE SEQUENCE [LARGE SCALE GENOMIC DNA]</scope>
    <source>
        <strain evidence="8">KCTC 62164</strain>
    </source>
</reference>
<comment type="cofactor">
    <cofactor evidence="1">
        <name>FAD</name>
        <dbReference type="ChEBI" id="CHEBI:57692"/>
    </cofactor>
</comment>
<comment type="caution">
    <text evidence="7">The sequence shown here is derived from an EMBL/GenBank/DDBJ whole genome shotgun (WGS) entry which is preliminary data.</text>
</comment>
<organism evidence="7 8">
    <name type="scientific">Kordiimonas pumila</name>
    <dbReference type="NCBI Taxonomy" id="2161677"/>
    <lineage>
        <taxon>Bacteria</taxon>
        <taxon>Pseudomonadati</taxon>
        <taxon>Pseudomonadota</taxon>
        <taxon>Alphaproteobacteria</taxon>
        <taxon>Kordiimonadales</taxon>
        <taxon>Kordiimonadaceae</taxon>
        <taxon>Kordiimonas</taxon>
    </lineage>
</organism>
<evidence type="ECO:0000259" key="6">
    <source>
        <dbReference type="Pfam" id="PF14759"/>
    </source>
</evidence>
<dbReference type="PRINTS" id="PR00368">
    <property type="entry name" value="FADPNR"/>
</dbReference>
<gene>
    <name evidence="7" type="ORF">ACFOKA_08160</name>
</gene>
<sequence>MGTVIIVGAGQAGMQTALKLREYGYESDITILGKEAHSAYERPPLSKSFLVNDDMEPVWVGSDEIKRNITLLTSCEVTAIRPDKKHITLSSGANIPYNYLVLATGGACRSLPLKTSAPIYNMRTIEDAQLLRKKMQSSKHMTILGAGVIGLEVAASARKCGIDVSIIELGTRVMGRNLPENFAPYIHAMHRENNIQFNMAESVIAISQSGQSYRVELQSGKSIQTDCIVSGIGITPNTQLAEAANLQVNNGIIVTQTMQTSDPSIFAVGDIATLYNEKFNTYERLESWENANKTAEIAAATICGAEIPAYKTPWFWSDQYDQNLQVLGWPLQADHTVFRKKDTSMLAIYLRGAELIGAVALNAGADISVLRRMMNACISPTLESLENPAVKLRSLLRA</sequence>
<dbReference type="SUPFAM" id="SSF51905">
    <property type="entry name" value="FAD/NAD(P)-binding domain"/>
    <property type="match status" value="1"/>
</dbReference>
<dbReference type="Gene3D" id="3.50.50.60">
    <property type="entry name" value="FAD/NAD(P)-binding domain"/>
    <property type="match status" value="2"/>
</dbReference>
<feature type="domain" description="FAD/NAD(P)-binding" evidence="5">
    <location>
        <begin position="3"/>
        <end position="294"/>
    </location>
</feature>
<keyword evidence="2" id="KW-0285">Flavoprotein</keyword>
<dbReference type="InterPro" id="IPR050446">
    <property type="entry name" value="FAD-oxidoreductase/Apoptosis"/>
</dbReference>
<proteinExistence type="predicted"/>
<dbReference type="PANTHER" id="PTHR43557:SF2">
    <property type="entry name" value="RIESKE DOMAIN-CONTAINING PROTEIN-RELATED"/>
    <property type="match status" value="1"/>
</dbReference>
<dbReference type="RefSeq" id="WP_194214225.1">
    <property type="nucleotide sequence ID" value="NZ_CP061205.1"/>
</dbReference>
<dbReference type="InterPro" id="IPR036188">
    <property type="entry name" value="FAD/NAD-bd_sf"/>
</dbReference>
<dbReference type="PRINTS" id="PR00469">
    <property type="entry name" value="PNDRDTASEII"/>
</dbReference>
<name>A0ABV7D4M6_9PROT</name>
<dbReference type="InterPro" id="IPR023753">
    <property type="entry name" value="FAD/NAD-binding_dom"/>
</dbReference>
<keyword evidence="4" id="KW-0560">Oxidoreductase</keyword>
<dbReference type="Gene3D" id="3.30.390.30">
    <property type="match status" value="1"/>
</dbReference>
<evidence type="ECO:0000313" key="7">
    <source>
        <dbReference type="EMBL" id="MFC3051875.1"/>
    </source>
</evidence>
<evidence type="ECO:0000256" key="1">
    <source>
        <dbReference type="ARBA" id="ARBA00001974"/>
    </source>
</evidence>
<evidence type="ECO:0000259" key="5">
    <source>
        <dbReference type="Pfam" id="PF07992"/>
    </source>
</evidence>
<dbReference type="EMBL" id="JBHRSL010000005">
    <property type="protein sequence ID" value="MFC3051875.1"/>
    <property type="molecule type" value="Genomic_DNA"/>
</dbReference>
<protein>
    <submittedName>
        <fullName evidence="7">NAD(P)/FAD-dependent oxidoreductase</fullName>
    </submittedName>
</protein>
<evidence type="ECO:0000313" key="8">
    <source>
        <dbReference type="Proteomes" id="UP001595444"/>
    </source>
</evidence>
<dbReference type="InterPro" id="IPR016156">
    <property type="entry name" value="FAD/NAD-linked_Rdtase_dimer_sf"/>
</dbReference>
<accession>A0ABV7D4M6</accession>
<dbReference type="Pfam" id="PF07992">
    <property type="entry name" value="Pyr_redox_2"/>
    <property type="match status" value="1"/>
</dbReference>
<dbReference type="InterPro" id="IPR028202">
    <property type="entry name" value="Reductase_C"/>
</dbReference>